<keyword evidence="4" id="KW-0456">Lyase</keyword>
<comment type="similarity">
    <text evidence="1">Belongs to the Gfa family.</text>
</comment>
<dbReference type="AlphaFoldDB" id="A0A5N0TJY2"/>
<organism evidence="6 7">
    <name type="scientific">Marinihelvus fidelis</name>
    <dbReference type="NCBI Taxonomy" id="2613842"/>
    <lineage>
        <taxon>Bacteria</taxon>
        <taxon>Pseudomonadati</taxon>
        <taxon>Pseudomonadota</taxon>
        <taxon>Gammaproteobacteria</taxon>
        <taxon>Chromatiales</taxon>
        <taxon>Wenzhouxiangellaceae</taxon>
        <taxon>Marinihelvus</taxon>
    </lineage>
</organism>
<evidence type="ECO:0000259" key="5">
    <source>
        <dbReference type="PROSITE" id="PS51891"/>
    </source>
</evidence>
<dbReference type="PROSITE" id="PS51891">
    <property type="entry name" value="CENP_V_GFA"/>
    <property type="match status" value="1"/>
</dbReference>
<evidence type="ECO:0000256" key="2">
    <source>
        <dbReference type="ARBA" id="ARBA00022723"/>
    </source>
</evidence>
<dbReference type="InterPro" id="IPR011057">
    <property type="entry name" value="Mss4-like_sf"/>
</dbReference>
<name>A0A5N0TJY2_9GAMM</name>
<evidence type="ECO:0000313" key="7">
    <source>
        <dbReference type="Proteomes" id="UP000325372"/>
    </source>
</evidence>
<dbReference type="InterPro" id="IPR006913">
    <property type="entry name" value="CENP-V/GFA"/>
</dbReference>
<dbReference type="PANTHER" id="PTHR33337:SF40">
    <property type="entry name" value="CENP-V_GFA DOMAIN-CONTAINING PROTEIN-RELATED"/>
    <property type="match status" value="1"/>
</dbReference>
<dbReference type="PANTHER" id="PTHR33337">
    <property type="entry name" value="GFA DOMAIN-CONTAINING PROTEIN"/>
    <property type="match status" value="1"/>
</dbReference>
<dbReference type="Gene3D" id="3.90.1590.10">
    <property type="entry name" value="glutathione-dependent formaldehyde- activating enzyme (gfa)"/>
    <property type="match status" value="1"/>
</dbReference>
<dbReference type="EMBL" id="VYXP01000001">
    <property type="protein sequence ID" value="KAA9134236.1"/>
    <property type="molecule type" value="Genomic_DNA"/>
</dbReference>
<dbReference type="Pfam" id="PF04828">
    <property type="entry name" value="GFA"/>
    <property type="match status" value="1"/>
</dbReference>
<dbReference type="SUPFAM" id="SSF51316">
    <property type="entry name" value="Mss4-like"/>
    <property type="match status" value="1"/>
</dbReference>
<dbReference type="Proteomes" id="UP000325372">
    <property type="component" value="Unassembled WGS sequence"/>
</dbReference>
<accession>A0A5N0TJY2</accession>
<reference evidence="6 7" key="1">
    <citation type="submission" date="2019-09" db="EMBL/GenBank/DDBJ databases">
        <title>Wenzhouxiangella sp. Genome sequencing and assembly.</title>
        <authorList>
            <person name="Zhang R."/>
        </authorList>
    </citation>
    <scope>NUCLEOTIDE SEQUENCE [LARGE SCALE GENOMIC DNA]</scope>
    <source>
        <strain evidence="6 7">W260</strain>
    </source>
</reference>
<proteinExistence type="inferred from homology"/>
<dbReference type="GO" id="GO:0046872">
    <property type="term" value="F:metal ion binding"/>
    <property type="evidence" value="ECO:0007669"/>
    <property type="project" value="UniProtKB-KW"/>
</dbReference>
<feature type="domain" description="CENP-V/GFA" evidence="5">
    <location>
        <begin position="1"/>
        <end position="113"/>
    </location>
</feature>
<evidence type="ECO:0000256" key="4">
    <source>
        <dbReference type="ARBA" id="ARBA00023239"/>
    </source>
</evidence>
<dbReference type="GO" id="GO:0016846">
    <property type="term" value="F:carbon-sulfur lyase activity"/>
    <property type="evidence" value="ECO:0007669"/>
    <property type="project" value="InterPro"/>
</dbReference>
<evidence type="ECO:0000256" key="3">
    <source>
        <dbReference type="ARBA" id="ARBA00022833"/>
    </source>
</evidence>
<comment type="caution">
    <text evidence="6">The sequence shown here is derived from an EMBL/GenBank/DDBJ whole genome shotgun (WGS) entry which is preliminary data.</text>
</comment>
<sequence>MHGQCLCGAVSITIDQPKPEIDVCHCAMCRRWGGGAFGGVHGKGFTVEGKGNVTVYRSSDWAERAFCRTCGSNLWYHFLPADSHSFLSGLFDLPAEFTITQQIFVDEKPHWYDLAQQSVMKTGAEIIAEAEAAGYTFD</sequence>
<evidence type="ECO:0000313" key="6">
    <source>
        <dbReference type="EMBL" id="KAA9134236.1"/>
    </source>
</evidence>
<gene>
    <name evidence="6" type="ORF">F3N42_00965</name>
</gene>
<keyword evidence="7" id="KW-1185">Reference proteome</keyword>
<keyword evidence="3" id="KW-0862">Zinc</keyword>
<evidence type="ECO:0000256" key="1">
    <source>
        <dbReference type="ARBA" id="ARBA00005495"/>
    </source>
</evidence>
<keyword evidence="2" id="KW-0479">Metal-binding</keyword>
<protein>
    <submittedName>
        <fullName evidence="6">GFA family protein</fullName>
    </submittedName>
</protein>